<dbReference type="InterPro" id="IPR006311">
    <property type="entry name" value="TAT_signal"/>
</dbReference>
<evidence type="ECO:0000313" key="3">
    <source>
        <dbReference type="Proteomes" id="UP000308978"/>
    </source>
</evidence>
<evidence type="ECO:0000313" key="2">
    <source>
        <dbReference type="EMBL" id="THG36650.1"/>
    </source>
</evidence>
<proteinExistence type="predicted"/>
<dbReference type="NCBIfam" id="TIGR01409">
    <property type="entry name" value="TAT_signal_seq"/>
    <property type="match status" value="1"/>
</dbReference>
<feature type="region of interest" description="Disordered" evidence="1">
    <location>
        <begin position="31"/>
        <end position="65"/>
    </location>
</feature>
<dbReference type="Pfam" id="PF10518">
    <property type="entry name" value="TAT_signal"/>
    <property type="match status" value="1"/>
</dbReference>
<feature type="compositionally biased region" description="Low complexity" evidence="1">
    <location>
        <begin position="42"/>
        <end position="51"/>
    </location>
</feature>
<name>A0A4S4FZS7_9ACTN</name>
<gene>
    <name evidence="2" type="ORF">E5986_09335</name>
</gene>
<organism evidence="2 3">
    <name type="scientific">Adlercreutzia caecimuris</name>
    <dbReference type="NCBI Taxonomy" id="671266"/>
    <lineage>
        <taxon>Bacteria</taxon>
        <taxon>Bacillati</taxon>
        <taxon>Actinomycetota</taxon>
        <taxon>Coriobacteriia</taxon>
        <taxon>Eggerthellales</taxon>
        <taxon>Eggerthellaceae</taxon>
        <taxon>Adlercreutzia</taxon>
    </lineage>
</organism>
<dbReference type="PROSITE" id="PS51318">
    <property type="entry name" value="TAT"/>
    <property type="match status" value="1"/>
</dbReference>
<sequence>MKERSVSRRDFLRGAGAVGAPNRSALTWTALARPPISGRPCSTRVPTASSSRRSRSLPPPTACRP</sequence>
<dbReference type="AlphaFoldDB" id="A0A4S4FZS7"/>
<accession>A0A4S4FZS7</accession>
<evidence type="ECO:0000256" key="1">
    <source>
        <dbReference type="SAM" id="MobiDB-lite"/>
    </source>
</evidence>
<dbReference type="Proteomes" id="UP000308978">
    <property type="component" value="Unassembled WGS sequence"/>
</dbReference>
<dbReference type="InterPro" id="IPR019546">
    <property type="entry name" value="TAT_signal_bac_arc"/>
</dbReference>
<protein>
    <submittedName>
        <fullName evidence="2">Twin-arginine translocation signal domain-containing protein</fullName>
    </submittedName>
</protein>
<comment type="caution">
    <text evidence="2">The sequence shown here is derived from an EMBL/GenBank/DDBJ whole genome shotgun (WGS) entry which is preliminary data.</text>
</comment>
<reference evidence="2 3" key="1">
    <citation type="submission" date="2019-04" db="EMBL/GenBank/DDBJ databases">
        <title>Microbes associate with the intestines of laboratory mice.</title>
        <authorList>
            <person name="Navarre W."/>
            <person name="Wong E."/>
            <person name="Huang K.C."/>
            <person name="Tropini C."/>
            <person name="Ng K."/>
            <person name="Yu B."/>
        </authorList>
    </citation>
    <scope>NUCLEOTIDE SEQUENCE [LARGE SCALE GENOMIC DNA]</scope>
    <source>
        <strain evidence="2 3">NM80_B27</strain>
    </source>
</reference>
<dbReference type="EMBL" id="SSTJ01000013">
    <property type="protein sequence ID" value="THG36650.1"/>
    <property type="molecule type" value="Genomic_DNA"/>
</dbReference>